<dbReference type="OrthoDB" id="649210at2759"/>
<dbReference type="InterPro" id="IPR045035">
    <property type="entry name" value="YSL-like"/>
</dbReference>
<comment type="similarity">
    <text evidence="2">Belongs to the YSL (TC 2.A.67.2) family.</text>
</comment>
<evidence type="ECO:0000256" key="7">
    <source>
        <dbReference type="SAM" id="Phobius"/>
    </source>
</evidence>
<evidence type="ECO:0000256" key="2">
    <source>
        <dbReference type="ARBA" id="ARBA00010276"/>
    </source>
</evidence>
<name>A0A3L6T0P3_PANMI</name>
<keyword evidence="4 7" id="KW-0812">Transmembrane</keyword>
<organism evidence="8 9">
    <name type="scientific">Panicum miliaceum</name>
    <name type="common">Proso millet</name>
    <name type="synonym">Broomcorn millet</name>
    <dbReference type="NCBI Taxonomy" id="4540"/>
    <lineage>
        <taxon>Eukaryota</taxon>
        <taxon>Viridiplantae</taxon>
        <taxon>Streptophyta</taxon>
        <taxon>Embryophyta</taxon>
        <taxon>Tracheophyta</taxon>
        <taxon>Spermatophyta</taxon>
        <taxon>Magnoliopsida</taxon>
        <taxon>Liliopsida</taxon>
        <taxon>Poales</taxon>
        <taxon>Poaceae</taxon>
        <taxon>PACMAD clade</taxon>
        <taxon>Panicoideae</taxon>
        <taxon>Panicodae</taxon>
        <taxon>Paniceae</taxon>
        <taxon>Panicinae</taxon>
        <taxon>Panicum</taxon>
        <taxon>Panicum sect. Panicum</taxon>
    </lineage>
</organism>
<evidence type="ECO:0000313" key="8">
    <source>
        <dbReference type="EMBL" id="RLN28964.1"/>
    </source>
</evidence>
<evidence type="ECO:0000256" key="3">
    <source>
        <dbReference type="ARBA" id="ARBA00022448"/>
    </source>
</evidence>
<proteinExistence type="inferred from homology"/>
<dbReference type="PANTHER" id="PTHR31645">
    <property type="entry name" value="OLIGOPEPTIDE TRANSPORTER YGL114W-RELATED"/>
    <property type="match status" value="1"/>
</dbReference>
<evidence type="ECO:0000256" key="6">
    <source>
        <dbReference type="ARBA" id="ARBA00023136"/>
    </source>
</evidence>
<dbReference type="GO" id="GO:0035673">
    <property type="term" value="F:oligopeptide transmembrane transporter activity"/>
    <property type="evidence" value="ECO:0007669"/>
    <property type="project" value="InterPro"/>
</dbReference>
<sequence length="264" mass="29387">MEEEFPPPLPDEGDYIDRMIGHINPLLGITNTLYILPTTQHYSHLLCNSPKRNFLHQGSDHKRSTSSSKQQEQLIIMDSTVADSSPSVEQVFEGQPYPGFWSQVTLRSMAIAVVLATIFSLVTLRIYMTIGVVGALNMPANVLGYFSVKSLVAMLRRHGIAAAPFTRQENIFLQTCVMTCVNIAISGGLPNYIIAMNSHVAKSLSNHPDEEDIIDRVPTGKYALFLFLTGLVAVTSMLPLLQPLMKYLEIGRQRWNKSVSEIHV</sequence>
<dbReference type="AlphaFoldDB" id="A0A3L6T0P3"/>
<dbReference type="Pfam" id="PF03169">
    <property type="entry name" value="OPT"/>
    <property type="match status" value="1"/>
</dbReference>
<dbReference type="GO" id="GO:0016020">
    <property type="term" value="C:membrane"/>
    <property type="evidence" value="ECO:0007669"/>
    <property type="project" value="UniProtKB-SubCell"/>
</dbReference>
<comment type="subcellular location">
    <subcellularLocation>
        <location evidence="1">Membrane</location>
        <topology evidence="1">Multi-pass membrane protein</topology>
    </subcellularLocation>
</comment>
<keyword evidence="5 7" id="KW-1133">Transmembrane helix</keyword>
<comment type="caution">
    <text evidence="8">The sequence shown here is derived from an EMBL/GenBank/DDBJ whole genome shotgun (WGS) entry which is preliminary data.</text>
</comment>
<dbReference type="InterPro" id="IPR004813">
    <property type="entry name" value="OPT"/>
</dbReference>
<feature type="transmembrane region" description="Helical" evidence="7">
    <location>
        <begin position="222"/>
        <end position="241"/>
    </location>
</feature>
<protein>
    <submittedName>
        <fullName evidence="8">Metal-nicotianamine transporter YSL3</fullName>
    </submittedName>
</protein>
<gene>
    <name evidence="8" type="ORF">C2845_PM05G21970</name>
</gene>
<evidence type="ECO:0000256" key="1">
    <source>
        <dbReference type="ARBA" id="ARBA00004141"/>
    </source>
</evidence>
<evidence type="ECO:0000256" key="5">
    <source>
        <dbReference type="ARBA" id="ARBA00022989"/>
    </source>
</evidence>
<dbReference type="EMBL" id="PQIB02000003">
    <property type="protein sequence ID" value="RLN28964.1"/>
    <property type="molecule type" value="Genomic_DNA"/>
</dbReference>
<reference evidence="9" key="1">
    <citation type="journal article" date="2019" name="Nat. Commun.">
        <title>The genome of broomcorn millet.</title>
        <authorList>
            <person name="Zou C."/>
            <person name="Miki D."/>
            <person name="Li D."/>
            <person name="Tang Q."/>
            <person name="Xiao L."/>
            <person name="Rajput S."/>
            <person name="Deng P."/>
            <person name="Jia W."/>
            <person name="Huang R."/>
            <person name="Zhang M."/>
            <person name="Sun Y."/>
            <person name="Hu J."/>
            <person name="Fu X."/>
            <person name="Schnable P.S."/>
            <person name="Li F."/>
            <person name="Zhang H."/>
            <person name="Feng B."/>
            <person name="Zhu X."/>
            <person name="Liu R."/>
            <person name="Schnable J.C."/>
            <person name="Zhu J.-K."/>
            <person name="Zhang H."/>
        </authorList>
    </citation>
    <scope>NUCLEOTIDE SEQUENCE [LARGE SCALE GENOMIC DNA]</scope>
</reference>
<evidence type="ECO:0000313" key="9">
    <source>
        <dbReference type="Proteomes" id="UP000275267"/>
    </source>
</evidence>
<feature type="transmembrane region" description="Helical" evidence="7">
    <location>
        <begin position="171"/>
        <end position="194"/>
    </location>
</feature>
<evidence type="ECO:0000256" key="4">
    <source>
        <dbReference type="ARBA" id="ARBA00022692"/>
    </source>
</evidence>
<keyword evidence="3" id="KW-0813">Transport</keyword>
<keyword evidence="9" id="KW-1185">Reference proteome</keyword>
<accession>A0A3L6T0P3</accession>
<dbReference type="Proteomes" id="UP000275267">
    <property type="component" value="Unassembled WGS sequence"/>
</dbReference>
<keyword evidence="6 7" id="KW-0472">Membrane</keyword>
<dbReference type="PANTHER" id="PTHR31645:SF9">
    <property type="entry name" value="METAL-NICOTIANAMINE TRANSPORTER YSL4-RELATED"/>
    <property type="match status" value="1"/>
</dbReference>
<dbReference type="STRING" id="4540.A0A3L6T0P3"/>